<accession>A0ABD3SG75</accession>
<reference evidence="2 3" key="1">
    <citation type="submission" date="2024-10" db="EMBL/GenBank/DDBJ databases">
        <title>Updated reference genomes for cyclostephanoid diatoms.</title>
        <authorList>
            <person name="Roberts W.R."/>
            <person name="Alverson A.J."/>
        </authorList>
    </citation>
    <scope>NUCLEOTIDE SEQUENCE [LARGE SCALE GENOMIC DNA]</scope>
    <source>
        <strain evidence="2 3">AJA228-03</strain>
    </source>
</reference>
<dbReference type="PANTHER" id="PTHR38585">
    <property type="entry name" value="TRANSMEMBRANE PROTEIN"/>
    <property type="match status" value="1"/>
</dbReference>
<feature type="compositionally biased region" description="Basic residues" evidence="1">
    <location>
        <begin position="60"/>
        <end position="81"/>
    </location>
</feature>
<evidence type="ECO:0000313" key="2">
    <source>
        <dbReference type="EMBL" id="KAL3823550.1"/>
    </source>
</evidence>
<protein>
    <recommendedName>
        <fullName evidence="4">C2H2-type domain-containing protein</fullName>
    </recommendedName>
</protein>
<comment type="caution">
    <text evidence="2">The sequence shown here is derived from an EMBL/GenBank/DDBJ whole genome shotgun (WGS) entry which is preliminary data.</text>
</comment>
<sequence length="478" mass="52491">MMKPWLSPAAATATAAAAADDHNATSSSSLTASSSLPIGENGEVVLITRGGGHDVPDRRLPRHLGHHRHRRRRHHHHHHQQQQRLDSVRSALEEARDDLLRSIGSRGDDDNNDDRAIAACAMTFLAGTAAFHATSYASQLMQLKFLGVSTGTRPAVLPISLGMMTVAFGSWAGHLAGLGATRALSAGWMGGGGVRRRRSWYHDDDDGAPSPRPSELGCMALRSMREMTRPMFLGITGGKDAIGGLSTRERRERREAWMHAARIPHPTLFDFLLRTASLYDLRLIFTFYTARGSFARIGIPAPPGFDYATPSQRIRIERLGRVFGCHTCGSRMIFSNNLGGNHSPKFHGDHIPPVSVARQLNDRWYRRWLGLKVSQRFYPQCRNCSNKQGGLLSRAINAGHRNLRAVGGGGGSCFHGGRPRIGHMTGGVVAVLSIGGSDGEGVDLVMSSRERVRRWQDWVEDAGIKAKERMLNSWRDVS</sequence>
<evidence type="ECO:0000256" key="1">
    <source>
        <dbReference type="SAM" id="MobiDB-lite"/>
    </source>
</evidence>
<dbReference type="EMBL" id="JALLPB020000034">
    <property type="protein sequence ID" value="KAL3823550.1"/>
    <property type="molecule type" value="Genomic_DNA"/>
</dbReference>
<organism evidence="2 3">
    <name type="scientific">Cyclostephanos tholiformis</name>
    <dbReference type="NCBI Taxonomy" id="382380"/>
    <lineage>
        <taxon>Eukaryota</taxon>
        <taxon>Sar</taxon>
        <taxon>Stramenopiles</taxon>
        <taxon>Ochrophyta</taxon>
        <taxon>Bacillariophyta</taxon>
        <taxon>Coscinodiscophyceae</taxon>
        <taxon>Thalassiosirophycidae</taxon>
        <taxon>Stephanodiscales</taxon>
        <taxon>Stephanodiscaceae</taxon>
        <taxon>Cyclostephanos</taxon>
    </lineage>
</organism>
<evidence type="ECO:0000313" key="3">
    <source>
        <dbReference type="Proteomes" id="UP001530377"/>
    </source>
</evidence>
<name>A0ABD3SG75_9STRA</name>
<dbReference type="Proteomes" id="UP001530377">
    <property type="component" value="Unassembled WGS sequence"/>
</dbReference>
<gene>
    <name evidence="2" type="ORF">ACHAXA_002891</name>
</gene>
<keyword evidence="3" id="KW-1185">Reference proteome</keyword>
<evidence type="ECO:0008006" key="4">
    <source>
        <dbReference type="Google" id="ProtNLM"/>
    </source>
</evidence>
<dbReference type="PANTHER" id="PTHR38585:SF1">
    <property type="entry name" value="TRANSMEMBRANE PROTEIN"/>
    <property type="match status" value="1"/>
</dbReference>
<proteinExistence type="predicted"/>
<dbReference type="AlphaFoldDB" id="A0ABD3SG75"/>
<feature type="region of interest" description="Disordered" evidence="1">
    <location>
        <begin position="48"/>
        <end position="87"/>
    </location>
</feature>